<protein>
    <submittedName>
        <fullName evidence="4">GNAT family N-acetyltransferase</fullName>
    </submittedName>
</protein>
<gene>
    <name evidence="4" type="ORF">F5X71_03210</name>
</gene>
<dbReference type="RefSeq" id="WP_167460596.1">
    <property type="nucleotide sequence ID" value="NZ_CP046171.1"/>
</dbReference>
<accession>A0A6G9XKN2</accession>
<keyword evidence="3" id="KW-0012">Acyltransferase</keyword>
<dbReference type="AlphaFoldDB" id="A0A6G9XKN2"/>
<dbReference type="InterPro" id="IPR016181">
    <property type="entry name" value="Acyl_CoA_acyltransferase"/>
</dbReference>
<keyword evidence="2 4" id="KW-0808">Transferase</keyword>
<dbReference type="SUPFAM" id="SSF55729">
    <property type="entry name" value="Acyl-CoA N-acyltransferases (Nat)"/>
    <property type="match status" value="1"/>
</dbReference>
<dbReference type="PANTHER" id="PTHR36449">
    <property type="entry name" value="ACETYLTRANSFERASE-RELATED"/>
    <property type="match status" value="1"/>
</dbReference>
<evidence type="ECO:0000256" key="1">
    <source>
        <dbReference type="ARBA" id="ARBA00022649"/>
    </source>
</evidence>
<sequence length="113" mass="11803">MARTIAPTSVNRAEDGIPGKLAAGMRTVPAFLLAKFALDVSLHGQGYGADLLVDAISKLMGAAQVSGGRLIVVDAIDESAFDFYRKYNFVPVGNTPGRLVMKMSTALAAFGIG</sequence>
<evidence type="ECO:0000256" key="3">
    <source>
        <dbReference type="ARBA" id="ARBA00023315"/>
    </source>
</evidence>
<organism evidence="4 5">
    <name type="scientific">Nocardia brasiliensis</name>
    <dbReference type="NCBI Taxonomy" id="37326"/>
    <lineage>
        <taxon>Bacteria</taxon>
        <taxon>Bacillati</taxon>
        <taxon>Actinomycetota</taxon>
        <taxon>Actinomycetes</taxon>
        <taxon>Mycobacteriales</taxon>
        <taxon>Nocardiaceae</taxon>
        <taxon>Nocardia</taxon>
    </lineage>
</organism>
<dbReference type="Proteomes" id="UP000501705">
    <property type="component" value="Chromosome"/>
</dbReference>
<dbReference type="GO" id="GO:0016746">
    <property type="term" value="F:acyltransferase activity"/>
    <property type="evidence" value="ECO:0007669"/>
    <property type="project" value="UniProtKB-KW"/>
</dbReference>
<keyword evidence="1" id="KW-1277">Toxin-antitoxin system</keyword>
<dbReference type="PANTHER" id="PTHR36449:SF1">
    <property type="entry name" value="ACETYLTRANSFERASE"/>
    <property type="match status" value="1"/>
</dbReference>
<dbReference type="Gene3D" id="3.40.630.30">
    <property type="match status" value="1"/>
</dbReference>
<dbReference type="EMBL" id="CP046171">
    <property type="protein sequence ID" value="QIS01453.1"/>
    <property type="molecule type" value="Genomic_DNA"/>
</dbReference>
<reference evidence="4 5" key="1">
    <citation type="journal article" date="2019" name="ACS Chem. Biol.">
        <title>Identification and Mobilization of a Cryptic Antibiotic Biosynthesis Gene Locus from a Human-Pathogenic Nocardia Isolate.</title>
        <authorList>
            <person name="Herisse M."/>
            <person name="Ishida K."/>
            <person name="Porter J.L."/>
            <person name="Howden B."/>
            <person name="Hertweck C."/>
            <person name="Stinear T.P."/>
            <person name="Pidot S.J."/>
        </authorList>
    </citation>
    <scope>NUCLEOTIDE SEQUENCE [LARGE SCALE GENOMIC DNA]</scope>
    <source>
        <strain evidence="4 5">AUSMDU00024985</strain>
    </source>
</reference>
<evidence type="ECO:0000313" key="4">
    <source>
        <dbReference type="EMBL" id="QIS01453.1"/>
    </source>
</evidence>
<evidence type="ECO:0000256" key="2">
    <source>
        <dbReference type="ARBA" id="ARBA00022679"/>
    </source>
</evidence>
<evidence type="ECO:0000313" key="5">
    <source>
        <dbReference type="Proteomes" id="UP000501705"/>
    </source>
</evidence>
<proteinExistence type="predicted"/>
<name>A0A6G9XKN2_NOCBR</name>